<dbReference type="AlphaFoldDB" id="A0A4Q2UD09"/>
<evidence type="ECO:0000313" key="3">
    <source>
        <dbReference type="Proteomes" id="UP000290407"/>
    </source>
</evidence>
<feature type="domain" description="Heme NO-binding" evidence="1">
    <location>
        <begin position="8"/>
        <end position="129"/>
    </location>
</feature>
<dbReference type="InterPro" id="IPR038158">
    <property type="entry name" value="H-NOX_domain_sf"/>
</dbReference>
<accession>A0A4Q2UD09</accession>
<keyword evidence="3" id="KW-1185">Reference proteome</keyword>
<proteinExistence type="predicted"/>
<evidence type="ECO:0000259" key="1">
    <source>
        <dbReference type="Pfam" id="PF07700"/>
    </source>
</evidence>
<reference evidence="2 3" key="1">
    <citation type="submission" date="2019-01" db="EMBL/GenBank/DDBJ databases">
        <title>Spirosoma flava sp. nov., a propanil-degrading bacterium isolated from herbicide-contaminated soil.</title>
        <authorList>
            <person name="Zhang L."/>
            <person name="Jiang J.-D."/>
        </authorList>
    </citation>
    <scope>NUCLEOTIDE SEQUENCE [LARGE SCALE GENOMIC DNA]</scope>
    <source>
        <strain evidence="2 3">TY50</strain>
    </source>
</reference>
<dbReference type="SUPFAM" id="SSF111126">
    <property type="entry name" value="Ligand-binding domain in the NO signalling and Golgi transport"/>
    <property type="match status" value="1"/>
</dbReference>
<protein>
    <recommendedName>
        <fullName evidence="1">Heme NO-binding domain-containing protein</fullName>
    </recommendedName>
</protein>
<dbReference type="Gene3D" id="3.90.1520.10">
    <property type="entry name" value="H-NOX domain"/>
    <property type="match status" value="1"/>
</dbReference>
<organism evidence="2 3">
    <name type="scientific">Spirosoma sordidisoli</name>
    <dbReference type="NCBI Taxonomy" id="2502893"/>
    <lineage>
        <taxon>Bacteria</taxon>
        <taxon>Pseudomonadati</taxon>
        <taxon>Bacteroidota</taxon>
        <taxon>Cytophagia</taxon>
        <taxon>Cytophagales</taxon>
        <taxon>Cytophagaceae</taxon>
        <taxon>Spirosoma</taxon>
    </lineage>
</organism>
<evidence type="ECO:0000313" key="2">
    <source>
        <dbReference type="EMBL" id="RYC66957.1"/>
    </source>
</evidence>
<dbReference type="Proteomes" id="UP000290407">
    <property type="component" value="Unassembled WGS sequence"/>
</dbReference>
<dbReference type="EMBL" id="SBLB01000010">
    <property type="protein sequence ID" value="RYC66957.1"/>
    <property type="molecule type" value="Genomic_DNA"/>
</dbReference>
<dbReference type="InterPro" id="IPR011644">
    <property type="entry name" value="Heme_NO-bd"/>
</dbReference>
<sequence length="133" mass="14805">MDTFLLTTDLPSGGVHTSTGTYPPEELNRLVAGFSQASGQSQRETLRHFGQYLFGSFLTAHEHFIQTAPDAFSFLASVPAYIHVEVQKLYPEAELPHFTIAQLDANTLHMRYQSNRRMADLAYGLIQGTVGPF</sequence>
<dbReference type="InterPro" id="IPR024096">
    <property type="entry name" value="NO_sig/Golgi_transp_ligand-bd"/>
</dbReference>
<dbReference type="GO" id="GO:0020037">
    <property type="term" value="F:heme binding"/>
    <property type="evidence" value="ECO:0007669"/>
    <property type="project" value="InterPro"/>
</dbReference>
<gene>
    <name evidence="2" type="ORF">EQG79_26640</name>
</gene>
<dbReference type="Pfam" id="PF07700">
    <property type="entry name" value="HNOB"/>
    <property type="match status" value="1"/>
</dbReference>
<name>A0A4Q2UD09_9BACT</name>
<comment type="caution">
    <text evidence="2">The sequence shown here is derived from an EMBL/GenBank/DDBJ whole genome shotgun (WGS) entry which is preliminary data.</text>
</comment>